<evidence type="ECO:0000256" key="2">
    <source>
        <dbReference type="SAM" id="Phobius"/>
    </source>
</evidence>
<accession>A0A1W9HS21</accession>
<evidence type="ECO:0000256" key="1">
    <source>
        <dbReference type="SAM" id="Coils"/>
    </source>
</evidence>
<dbReference type="PANTHER" id="PTHR36698:SF2">
    <property type="entry name" value="MCE_MLAD DOMAIN-CONTAINING PROTEIN"/>
    <property type="match status" value="1"/>
</dbReference>
<dbReference type="Pfam" id="PF02470">
    <property type="entry name" value="MlaD"/>
    <property type="match status" value="1"/>
</dbReference>
<keyword evidence="1" id="KW-0175">Coiled coil</keyword>
<name>A0A1W9HS21_9HYPH</name>
<protein>
    <recommendedName>
        <fullName evidence="3">Mce/MlaD domain-containing protein</fullName>
    </recommendedName>
</protein>
<dbReference type="STRING" id="1827387.A4S15_01215"/>
<feature type="transmembrane region" description="Helical" evidence="2">
    <location>
        <begin position="6"/>
        <end position="28"/>
    </location>
</feature>
<keyword evidence="2" id="KW-0472">Membrane</keyword>
<dbReference type="AlphaFoldDB" id="A0A1W9HS21"/>
<comment type="caution">
    <text evidence="4">The sequence shown here is derived from an EMBL/GenBank/DDBJ whole genome shotgun (WGS) entry which is preliminary data.</text>
</comment>
<sequence>METKANNAVVGAFVVVSLLIAALFLIWISRSGGTGSRRPFYVVFSGSVQGLSVGSSVLFNGLRVGEVSELGINPGNRSEIRARVLVDDLAPVKRNTRARLASLGFTGVASIEFFGGTDTAENLDPGPDGVAPAIFAERSFVQNLLEGGADTLGRVNNVIAKVEDTVGQAQAPINNTLKNVETFSDALAKNSDGIGTLIADLSVAARRIADLSTQLQNVADAIDPARVREIVDGVAAVVSALADEREKISTLVSDASSAARSIAVAADKLQPGIEKATSLLSAIDPDSVGRSVQSLERNLANTEKFTKGLSESSDRIIGDVSQAAKSIRATAENLDKRIEQLSGNLNRFTGAGLTDLQAFVNDGRRTISTVDRFLREVERNPQQFVFGRPGAPEFSGRR</sequence>
<reference evidence="4 5" key="1">
    <citation type="journal article" date="2017" name="Water Res.">
        <title>Comammox in drinking water systems.</title>
        <authorList>
            <person name="Wang Y."/>
            <person name="Ma L."/>
            <person name="Mao Y."/>
            <person name="Jiang X."/>
            <person name="Xia Y."/>
            <person name="Yu K."/>
            <person name="Li B."/>
            <person name="Zhang T."/>
        </authorList>
    </citation>
    <scope>NUCLEOTIDE SEQUENCE [LARGE SCALE GENOMIC DNA]</scope>
    <source>
        <strain evidence="4">SG_bin8</strain>
    </source>
</reference>
<dbReference type="SUPFAM" id="SSF58104">
    <property type="entry name" value="Methyl-accepting chemotaxis protein (MCP) signaling domain"/>
    <property type="match status" value="1"/>
</dbReference>
<gene>
    <name evidence="4" type="ORF">A4S15_01215</name>
</gene>
<dbReference type="PANTHER" id="PTHR36698">
    <property type="entry name" value="BLL5892 PROTEIN"/>
    <property type="match status" value="1"/>
</dbReference>
<keyword evidence="2" id="KW-0812">Transmembrane</keyword>
<dbReference type="InterPro" id="IPR003399">
    <property type="entry name" value="Mce/MlaD"/>
</dbReference>
<dbReference type="Proteomes" id="UP000192872">
    <property type="component" value="Unassembled WGS sequence"/>
</dbReference>
<feature type="coiled-coil region" evidence="1">
    <location>
        <begin position="324"/>
        <end position="351"/>
    </location>
</feature>
<proteinExistence type="predicted"/>
<evidence type="ECO:0000313" key="5">
    <source>
        <dbReference type="Proteomes" id="UP000192872"/>
    </source>
</evidence>
<evidence type="ECO:0000259" key="3">
    <source>
        <dbReference type="Pfam" id="PF02470"/>
    </source>
</evidence>
<evidence type="ECO:0000313" key="4">
    <source>
        <dbReference type="EMBL" id="OQW50074.1"/>
    </source>
</evidence>
<feature type="domain" description="Mce/MlaD" evidence="3">
    <location>
        <begin position="41"/>
        <end position="113"/>
    </location>
</feature>
<dbReference type="EMBL" id="LWDL01000027">
    <property type="protein sequence ID" value="OQW50074.1"/>
    <property type="molecule type" value="Genomic_DNA"/>
</dbReference>
<dbReference type="RefSeq" id="WP_376801088.1">
    <property type="nucleotide sequence ID" value="NZ_DBNB01000024.1"/>
</dbReference>
<keyword evidence="2" id="KW-1133">Transmembrane helix</keyword>
<organism evidence="4 5">
    <name type="scientific">Candidatus Raskinella chloraquaticus</name>
    <dbReference type="NCBI Taxonomy" id="1951219"/>
    <lineage>
        <taxon>Bacteria</taxon>
        <taxon>Pseudomonadati</taxon>
        <taxon>Pseudomonadota</taxon>
        <taxon>Alphaproteobacteria</taxon>
        <taxon>Hyphomicrobiales</taxon>
        <taxon>Phreatobacteraceae</taxon>
        <taxon>Candidatus Raskinella</taxon>
    </lineage>
</organism>